<protein>
    <submittedName>
        <fullName evidence="1">Uncharacterized protein</fullName>
    </submittedName>
</protein>
<accession>A0A381WS57</accession>
<dbReference type="EMBL" id="UINC01012655">
    <property type="protein sequence ID" value="SVA55141.1"/>
    <property type="molecule type" value="Genomic_DNA"/>
</dbReference>
<sequence>MIAARLAAMAREKYRPDLLHSGLSDPNFWVHWVDANGELHHTPKSLLAILPPDATIVN</sequence>
<reference evidence="1" key="1">
    <citation type="submission" date="2018-05" db="EMBL/GenBank/DDBJ databases">
        <authorList>
            <person name="Lanie J.A."/>
            <person name="Ng W.-L."/>
            <person name="Kazmierczak K.M."/>
            <person name="Andrzejewski T.M."/>
            <person name="Davidsen T.M."/>
            <person name="Wayne K.J."/>
            <person name="Tettelin H."/>
            <person name="Glass J.I."/>
            <person name="Rusch D."/>
            <person name="Podicherti R."/>
            <person name="Tsui H.-C.T."/>
            <person name="Winkler M.E."/>
        </authorList>
    </citation>
    <scope>NUCLEOTIDE SEQUENCE</scope>
</reference>
<organism evidence="1">
    <name type="scientific">marine metagenome</name>
    <dbReference type="NCBI Taxonomy" id="408172"/>
    <lineage>
        <taxon>unclassified sequences</taxon>
        <taxon>metagenomes</taxon>
        <taxon>ecological metagenomes</taxon>
    </lineage>
</organism>
<proteinExistence type="predicted"/>
<gene>
    <name evidence="1" type="ORF">METZ01_LOCUS107995</name>
</gene>
<evidence type="ECO:0000313" key="1">
    <source>
        <dbReference type="EMBL" id="SVA55141.1"/>
    </source>
</evidence>
<dbReference type="AlphaFoldDB" id="A0A381WS57"/>
<name>A0A381WS57_9ZZZZ</name>